<dbReference type="InterPro" id="IPR013762">
    <property type="entry name" value="Integrase-like_cat_sf"/>
</dbReference>
<dbReference type="GO" id="GO:0015074">
    <property type="term" value="P:DNA integration"/>
    <property type="evidence" value="ECO:0007669"/>
    <property type="project" value="UniProtKB-KW"/>
</dbReference>
<name>A0A9D1M477_9PROT</name>
<reference evidence="4" key="2">
    <citation type="journal article" date="2021" name="PeerJ">
        <title>Extensive microbial diversity within the chicken gut microbiome revealed by metagenomics and culture.</title>
        <authorList>
            <person name="Gilroy R."/>
            <person name="Ravi A."/>
            <person name="Getino M."/>
            <person name="Pursley I."/>
            <person name="Horton D.L."/>
            <person name="Alikhan N.F."/>
            <person name="Baker D."/>
            <person name="Gharbi K."/>
            <person name="Hall N."/>
            <person name="Watson M."/>
            <person name="Adriaenssens E.M."/>
            <person name="Foster-Nyarko E."/>
            <person name="Jarju S."/>
            <person name="Secka A."/>
            <person name="Antonio M."/>
            <person name="Oren A."/>
            <person name="Chaudhuri R.R."/>
            <person name="La Ragione R."/>
            <person name="Hildebrand F."/>
            <person name="Pallen M.J."/>
        </authorList>
    </citation>
    <scope>NUCLEOTIDE SEQUENCE</scope>
    <source>
        <strain evidence="4">ChiW3-316</strain>
    </source>
</reference>
<dbReference type="PANTHER" id="PTHR30349:SF64">
    <property type="entry name" value="PROPHAGE INTEGRASE INTD-RELATED"/>
    <property type="match status" value="1"/>
</dbReference>
<gene>
    <name evidence="4" type="ORF">IAD20_04180</name>
</gene>
<dbReference type="InterPro" id="IPR050090">
    <property type="entry name" value="Tyrosine_recombinase_XerCD"/>
</dbReference>
<dbReference type="SUPFAM" id="SSF56349">
    <property type="entry name" value="DNA breaking-rejoining enzymes"/>
    <property type="match status" value="1"/>
</dbReference>
<proteinExistence type="predicted"/>
<dbReference type="Proteomes" id="UP000824107">
    <property type="component" value="Unassembled WGS sequence"/>
</dbReference>
<dbReference type="PROSITE" id="PS51898">
    <property type="entry name" value="TYR_RECOMBINASE"/>
    <property type="match status" value="1"/>
</dbReference>
<evidence type="ECO:0000259" key="3">
    <source>
        <dbReference type="PROSITE" id="PS51898"/>
    </source>
</evidence>
<keyword evidence="1" id="KW-0229">DNA integration</keyword>
<evidence type="ECO:0000313" key="5">
    <source>
        <dbReference type="Proteomes" id="UP000824107"/>
    </source>
</evidence>
<evidence type="ECO:0000256" key="1">
    <source>
        <dbReference type="ARBA" id="ARBA00022908"/>
    </source>
</evidence>
<evidence type="ECO:0000256" key="2">
    <source>
        <dbReference type="ARBA" id="ARBA00023172"/>
    </source>
</evidence>
<dbReference type="Gene3D" id="1.10.443.10">
    <property type="entry name" value="Intergrase catalytic core"/>
    <property type="match status" value="1"/>
</dbReference>
<dbReference type="GO" id="GO:0003677">
    <property type="term" value="F:DNA binding"/>
    <property type="evidence" value="ECO:0007669"/>
    <property type="project" value="InterPro"/>
</dbReference>
<organism evidence="4 5">
    <name type="scientific">Candidatus Scatocola faecipullorum</name>
    <dbReference type="NCBI Taxonomy" id="2840917"/>
    <lineage>
        <taxon>Bacteria</taxon>
        <taxon>Pseudomonadati</taxon>
        <taxon>Pseudomonadota</taxon>
        <taxon>Alphaproteobacteria</taxon>
        <taxon>Rhodospirillales</taxon>
        <taxon>Rhodospirillaceae</taxon>
        <taxon>Rhodospirillaceae incertae sedis</taxon>
        <taxon>Candidatus Scatocola</taxon>
    </lineage>
</organism>
<protein>
    <submittedName>
        <fullName evidence="4">Tyrosine-type recombinase/integrase</fullName>
    </submittedName>
</protein>
<sequence length="370" mass="43100">MKRSRDKIPYLTAKKIKGGKTAYYFNLPKRLIPEGCDMRPSYALGCDYLSACEQAIKLNRQLNDFRKYKDNLREKSLMFVWTNYKESRLYKKLSERTAKSYAYAIERLCKIKSGSSGTAFKDIPLDKFDYDSAYNLYEKFVGLFKQYQAMYCITVLRLLYNFGLNKGYFTRKNPFENLRITKPKPKKKIIPAEHIHLLITKAYELGYAFVALAIELNFYLAQRPADVLKLRKQHIYKKGKNYFFDIIQNKTGKEVRIPIPPHLVDKVLAQEDYIICDDYGNFTVERFSDYFKKVRDALGFDYVFKNMRHTASTAYAEAGVTSAATISITGHTNEKIFNEVYKANTDTLSLRALNKRLKAESQNNKKTESE</sequence>
<dbReference type="AlphaFoldDB" id="A0A9D1M477"/>
<keyword evidence="2" id="KW-0233">DNA recombination</keyword>
<dbReference type="EMBL" id="DVNC01000028">
    <property type="protein sequence ID" value="HIU53261.1"/>
    <property type="molecule type" value="Genomic_DNA"/>
</dbReference>
<accession>A0A9D1M477</accession>
<dbReference type="InterPro" id="IPR002104">
    <property type="entry name" value="Integrase_catalytic"/>
</dbReference>
<feature type="domain" description="Tyr recombinase" evidence="3">
    <location>
        <begin position="185"/>
        <end position="355"/>
    </location>
</feature>
<comment type="caution">
    <text evidence="4">The sequence shown here is derived from an EMBL/GenBank/DDBJ whole genome shotgun (WGS) entry which is preliminary data.</text>
</comment>
<dbReference type="InterPro" id="IPR011010">
    <property type="entry name" value="DNA_brk_join_enz"/>
</dbReference>
<dbReference type="PANTHER" id="PTHR30349">
    <property type="entry name" value="PHAGE INTEGRASE-RELATED"/>
    <property type="match status" value="1"/>
</dbReference>
<dbReference type="Pfam" id="PF00589">
    <property type="entry name" value="Phage_integrase"/>
    <property type="match status" value="1"/>
</dbReference>
<dbReference type="GO" id="GO:0006310">
    <property type="term" value="P:DNA recombination"/>
    <property type="evidence" value="ECO:0007669"/>
    <property type="project" value="UniProtKB-KW"/>
</dbReference>
<reference evidence="4" key="1">
    <citation type="submission" date="2020-10" db="EMBL/GenBank/DDBJ databases">
        <authorList>
            <person name="Gilroy R."/>
        </authorList>
    </citation>
    <scope>NUCLEOTIDE SEQUENCE</scope>
    <source>
        <strain evidence="4">ChiW3-316</strain>
    </source>
</reference>
<evidence type="ECO:0000313" key="4">
    <source>
        <dbReference type="EMBL" id="HIU53261.1"/>
    </source>
</evidence>